<feature type="compositionally biased region" description="Low complexity" evidence="1">
    <location>
        <begin position="85"/>
        <end position="98"/>
    </location>
</feature>
<evidence type="ECO:0000313" key="2">
    <source>
        <dbReference type="EMBL" id="CAF0822338.1"/>
    </source>
</evidence>
<organism evidence="2 5">
    <name type="scientific">Adineta steineri</name>
    <dbReference type="NCBI Taxonomy" id="433720"/>
    <lineage>
        <taxon>Eukaryota</taxon>
        <taxon>Metazoa</taxon>
        <taxon>Spiralia</taxon>
        <taxon>Gnathifera</taxon>
        <taxon>Rotifera</taxon>
        <taxon>Eurotatoria</taxon>
        <taxon>Bdelloidea</taxon>
        <taxon>Adinetida</taxon>
        <taxon>Adinetidae</taxon>
        <taxon>Adineta</taxon>
    </lineage>
</organism>
<dbReference type="EMBL" id="CAJNOM010000212">
    <property type="protein sequence ID" value="CAF1236499.1"/>
    <property type="molecule type" value="Genomic_DNA"/>
</dbReference>
<accession>A0A813UEI9</accession>
<evidence type="ECO:0000313" key="5">
    <source>
        <dbReference type="Proteomes" id="UP000663877"/>
    </source>
</evidence>
<evidence type="ECO:0000256" key="1">
    <source>
        <dbReference type="SAM" id="MobiDB-lite"/>
    </source>
</evidence>
<evidence type="ECO:0000313" key="3">
    <source>
        <dbReference type="EMBL" id="CAF1236499.1"/>
    </source>
</evidence>
<dbReference type="Proteomes" id="UP000663832">
    <property type="component" value="Unassembled WGS sequence"/>
</dbReference>
<dbReference type="EMBL" id="CAJNOI010000018">
    <property type="protein sequence ID" value="CAF0822338.1"/>
    <property type="molecule type" value="Genomic_DNA"/>
</dbReference>
<dbReference type="Proteomes" id="UP000663877">
    <property type="component" value="Unassembled WGS sequence"/>
</dbReference>
<dbReference type="AlphaFoldDB" id="A0A813UEI9"/>
<sequence length="98" mass="11378">MGLFREGLFAFRGRRFIEWLFMDRPQLPILFGLSFYTLFYLNYKYDLLARWNGQQTYNDYSYVKEAVERERARLATLSSSPTPVSASPQSSLSSTGAN</sequence>
<dbReference type="OrthoDB" id="10033547at2759"/>
<keyword evidence="4" id="KW-1185">Reference proteome</keyword>
<name>A0A813UEI9_9BILA</name>
<reference evidence="2" key="1">
    <citation type="submission" date="2021-02" db="EMBL/GenBank/DDBJ databases">
        <authorList>
            <person name="Nowell W R."/>
        </authorList>
    </citation>
    <scope>NUCLEOTIDE SEQUENCE</scope>
</reference>
<proteinExistence type="predicted"/>
<protein>
    <submittedName>
        <fullName evidence="2">Uncharacterized protein</fullName>
    </submittedName>
</protein>
<comment type="caution">
    <text evidence="2">The sequence shown here is derived from an EMBL/GenBank/DDBJ whole genome shotgun (WGS) entry which is preliminary data.</text>
</comment>
<evidence type="ECO:0000313" key="4">
    <source>
        <dbReference type="Proteomes" id="UP000663832"/>
    </source>
</evidence>
<feature type="region of interest" description="Disordered" evidence="1">
    <location>
        <begin position="75"/>
        <end position="98"/>
    </location>
</feature>
<gene>
    <name evidence="2" type="ORF">BJG266_LOCUS6333</name>
    <name evidence="3" type="ORF">QVE165_LOCUS27728</name>
</gene>